<organism evidence="1 2">
    <name type="scientific">Eiseniibacteriota bacterium</name>
    <dbReference type="NCBI Taxonomy" id="2212470"/>
    <lineage>
        <taxon>Bacteria</taxon>
        <taxon>Candidatus Eiseniibacteriota</taxon>
    </lineage>
</organism>
<dbReference type="EMBL" id="JAGQHS010000002">
    <property type="protein sequence ID" value="MCA9754307.1"/>
    <property type="molecule type" value="Genomic_DNA"/>
</dbReference>
<dbReference type="SUPFAM" id="SSF56935">
    <property type="entry name" value="Porins"/>
    <property type="match status" value="1"/>
</dbReference>
<evidence type="ECO:0000313" key="1">
    <source>
        <dbReference type="EMBL" id="MCA9754307.1"/>
    </source>
</evidence>
<name>A0A956N7Z7_UNCEI</name>
<dbReference type="Gene3D" id="2.40.160.60">
    <property type="entry name" value="Outer membrane protein transport protein (OMPP1/FadL/TodX)"/>
    <property type="match status" value="1"/>
</dbReference>
<reference evidence="1" key="2">
    <citation type="journal article" date="2021" name="Microbiome">
        <title>Successional dynamics and alternative stable states in a saline activated sludge microbial community over 9 years.</title>
        <authorList>
            <person name="Wang Y."/>
            <person name="Ye J."/>
            <person name="Ju F."/>
            <person name="Liu L."/>
            <person name="Boyd J.A."/>
            <person name="Deng Y."/>
            <person name="Parks D.H."/>
            <person name="Jiang X."/>
            <person name="Yin X."/>
            <person name="Woodcroft B.J."/>
            <person name="Tyson G.W."/>
            <person name="Hugenholtz P."/>
            <person name="Polz M.F."/>
            <person name="Zhang T."/>
        </authorList>
    </citation>
    <scope>NUCLEOTIDE SEQUENCE</scope>
    <source>
        <strain evidence="1">HKST-UBA02</strain>
    </source>
</reference>
<protein>
    <submittedName>
        <fullName evidence="1">Uncharacterized protein</fullName>
    </submittedName>
</protein>
<evidence type="ECO:0000313" key="2">
    <source>
        <dbReference type="Proteomes" id="UP000739538"/>
    </source>
</evidence>
<sequence>MFHTRSILLSGVFGAIALATVVSDGHAQFPTVNVDIGRFGLETIAILSPSLLYRPLDMGVVRPDARALGMGGAYLAMANDPLGIGWNPAAVNGVDSFALSVDAMGMSSGSTTTGFPTSITPPGQSELFVTSYSNSLKSSLRYGTVAFALPVWQSGERRVGAGFSWRRFAQVGRPEETVLTLVEDRLGAAEVAIATDQKEKGAVEAYGPTIGVRLFSGLDIGATANFLTGRNRVNQTLEQDTGGQGLSDLGFERFTQKYSGFSMDLGATLSLGERARLAMRFTPEYDLEVTGGTWQNQTVDIASFVFINRTGVLSGYDQTVPAFLSLGVALKPASRLWLTADYTSQKLSETSLTYTGPQAYDPFGQELVAASVGSESFDVAFGSSPLVVDPALPAADLEQVSFGAEYVLYRNGDTELPIRFGFRSTDLPYRQVDPEDYSYRYLHEEVMDFLGITYEEMLQMYDPAWDGTGNRKRPKYTTLGLRYNGSHGEQPTGTGVSFGASFRTGVVSYDLGIDWFSYTDTRFAFGTPWNPIFNPNPYEGDTVQSVTIRDDDGSHEEELPAPVRHPSVLDVDRSVTTFRLSATYAFPGLF</sequence>
<dbReference type="AlphaFoldDB" id="A0A956N7Z7"/>
<comment type="caution">
    <text evidence="1">The sequence shown here is derived from an EMBL/GenBank/DDBJ whole genome shotgun (WGS) entry which is preliminary data.</text>
</comment>
<gene>
    <name evidence="1" type="ORF">KDA27_00785</name>
</gene>
<accession>A0A956N7Z7</accession>
<proteinExistence type="predicted"/>
<reference evidence="1" key="1">
    <citation type="submission" date="2020-04" db="EMBL/GenBank/DDBJ databases">
        <authorList>
            <person name="Zhang T."/>
        </authorList>
    </citation>
    <scope>NUCLEOTIDE SEQUENCE</scope>
    <source>
        <strain evidence="1">HKST-UBA02</strain>
    </source>
</reference>
<dbReference type="Proteomes" id="UP000739538">
    <property type="component" value="Unassembled WGS sequence"/>
</dbReference>